<proteinExistence type="predicted"/>
<dbReference type="Gene3D" id="3.40.30.10">
    <property type="entry name" value="Glutaredoxin"/>
    <property type="match status" value="1"/>
</dbReference>
<accession>A0ABU9XXX4</accession>
<dbReference type="RefSeq" id="WP_343887979.1">
    <property type="nucleotide sequence ID" value="NZ_BAAAEH010000005.1"/>
</dbReference>
<protein>
    <recommendedName>
        <fullName evidence="3">(2Fe-2S) ferredoxin domain-containing protein</fullName>
    </recommendedName>
</protein>
<organism evidence="1 2">
    <name type="scientific">Sphingomonas oligophenolica</name>
    <dbReference type="NCBI Taxonomy" id="301154"/>
    <lineage>
        <taxon>Bacteria</taxon>
        <taxon>Pseudomonadati</taxon>
        <taxon>Pseudomonadota</taxon>
        <taxon>Alphaproteobacteria</taxon>
        <taxon>Sphingomonadales</taxon>
        <taxon>Sphingomonadaceae</taxon>
        <taxon>Sphingomonas</taxon>
    </lineage>
</organism>
<evidence type="ECO:0008006" key="3">
    <source>
        <dbReference type="Google" id="ProtNLM"/>
    </source>
</evidence>
<keyword evidence="2" id="KW-1185">Reference proteome</keyword>
<dbReference type="EMBL" id="JBDIME010000001">
    <property type="protein sequence ID" value="MEN2788358.1"/>
    <property type="molecule type" value="Genomic_DNA"/>
</dbReference>
<dbReference type="Proteomes" id="UP001419910">
    <property type="component" value="Unassembled WGS sequence"/>
</dbReference>
<sequence>MEARRLKSVHSDWSNTLLVCRNCSKRMGGGFGPKGRTPLAKALRKHLRVKKSRKAALGIVEVKCLGVCPRGAVTVINGKAPGEWLLVKAGADLDCVADAVGLPGSASYTDEVQVS</sequence>
<name>A0ABU9XXX4_9SPHN</name>
<reference evidence="1 2" key="1">
    <citation type="submission" date="2024-05" db="EMBL/GenBank/DDBJ databases">
        <authorList>
            <person name="Liu Q."/>
            <person name="Xin Y.-H."/>
        </authorList>
    </citation>
    <scope>NUCLEOTIDE SEQUENCE [LARGE SCALE GENOMIC DNA]</scope>
    <source>
        <strain evidence="1 2">CGMCC 1.10181</strain>
    </source>
</reference>
<evidence type="ECO:0000313" key="1">
    <source>
        <dbReference type="EMBL" id="MEN2788358.1"/>
    </source>
</evidence>
<evidence type="ECO:0000313" key="2">
    <source>
        <dbReference type="Proteomes" id="UP001419910"/>
    </source>
</evidence>
<comment type="caution">
    <text evidence="1">The sequence shown here is derived from an EMBL/GenBank/DDBJ whole genome shotgun (WGS) entry which is preliminary data.</text>
</comment>
<gene>
    <name evidence="1" type="ORF">ABC974_01870</name>
</gene>